<dbReference type="PANTHER" id="PTHR11814">
    <property type="entry name" value="SULFATE TRANSPORTER"/>
    <property type="match status" value="1"/>
</dbReference>
<dbReference type="RefSeq" id="XP_013790107.1">
    <property type="nucleotide sequence ID" value="XM_013934653.2"/>
</dbReference>
<feature type="transmembrane region" description="Helical" evidence="5">
    <location>
        <begin position="520"/>
        <end position="552"/>
    </location>
</feature>
<evidence type="ECO:0000256" key="1">
    <source>
        <dbReference type="ARBA" id="ARBA00004141"/>
    </source>
</evidence>
<sequence length="580" mass="61915">MEVKTNHNSTMGNGSFSNDIPSIQSISGAVMEEDNKPRVLLDRPVLTMADCQAIDVDDSTMGLDEADEGPSAYMEKLKRCLRGSCSRQCSVGKVGKSVMSLFPIVKWLRNYDIKRDLVYDIVSGCTCAILHVPQGMAFSLLAGVPPIYGLYTSFFPVLLYSFMGTSMQLSVGTFAVLSLMTASVVGRLATPDAKIVATVISNLTDGLNLTEVSEVNTSSTNVVTAVEVAVAITFLCGIIQTLMGVLRLGKVGILMSPPLASGFTTGAAVQVVTSQIQYVLSLKLPRFSGPLKIIYLYISIFDNIHKTNIVSLALSVCVIAVLVIVKDFINAKFRKKFKIPIPIDLIVVVAGTVVSHFLSLNADYNVPVVGAIPTGLPPPSLPPVHLLPEVAGDSVAVALVGFASSLSLAAMYAKRHNYKIDANQELLAIGGGNILGGFFLCIPSSGALARSAVMNSIGARTQLNGLVSCGVLLIVLLVLAPLLQTLPTCVLAAITIIALKDLLKQVTELKRLGRISKIDACIWFCTFISVVLLDVTYGLIIGVIVSLFSVVWRMQSHRGTVLQEFGSTGIYVPGPKVKYL</sequence>
<name>A0ABM1BWN6_LIMPO</name>
<feature type="transmembrane region" description="Helical" evidence="5">
    <location>
        <begin position="395"/>
        <end position="414"/>
    </location>
</feature>
<evidence type="ECO:0000313" key="7">
    <source>
        <dbReference type="Proteomes" id="UP000694941"/>
    </source>
</evidence>
<proteinExistence type="predicted"/>
<evidence type="ECO:0000256" key="3">
    <source>
        <dbReference type="ARBA" id="ARBA00022989"/>
    </source>
</evidence>
<accession>A0ABM1BWN6</accession>
<evidence type="ECO:0000259" key="6">
    <source>
        <dbReference type="Pfam" id="PF00916"/>
    </source>
</evidence>
<feature type="transmembrane region" description="Helical" evidence="5">
    <location>
        <begin position="426"/>
        <end position="450"/>
    </location>
</feature>
<reference evidence="8" key="1">
    <citation type="submission" date="2025-08" db="UniProtKB">
        <authorList>
            <consortium name="RefSeq"/>
        </authorList>
    </citation>
    <scope>IDENTIFICATION</scope>
    <source>
        <tissue evidence="8">Muscle</tissue>
    </source>
</reference>
<gene>
    <name evidence="8" type="primary">LOC106473963</name>
</gene>
<keyword evidence="7" id="KW-1185">Reference proteome</keyword>
<evidence type="ECO:0000256" key="4">
    <source>
        <dbReference type="ARBA" id="ARBA00023136"/>
    </source>
</evidence>
<feature type="transmembrane region" description="Helical" evidence="5">
    <location>
        <begin position="341"/>
        <end position="358"/>
    </location>
</feature>
<feature type="non-terminal residue" evidence="8">
    <location>
        <position position="580"/>
    </location>
</feature>
<dbReference type="InterPro" id="IPR011547">
    <property type="entry name" value="SLC26A/SulP_dom"/>
</dbReference>
<keyword evidence="2 5" id="KW-0812">Transmembrane</keyword>
<dbReference type="Pfam" id="PF00916">
    <property type="entry name" value="Sulfate_transp"/>
    <property type="match status" value="1"/>
</dbReference>
<feature type="domain" description="SLC26A/SulP transporter" evidence="6">
    <location>
        <begin position="118"/>
        <end position="526"/>
    </location>
</feature>
<feature type="transmembrane region" description="Helical" evidence="5">
    <location>
        <begin position="169"/>
        <end position="189"/>
    </location>
</feature>
<evidence type="ECO:0000256" key="5">
    <source>
        <dbReference type="SAM" id="Phobius"/>
    </source>
</evidence>
<comment type="subcellular location">
    <subcellularLocation>
        <location evidence="1">Membrane</location>
        <topology evidence="1">Multi-pass membrane protein</topology>
    </subcellularLocation>
</comment>
<feature type="transmembrane region" description="Helical" evidence="5">
    <location>
        <begin position="222"/>
        <end position="246"/>
    </location>
</feature>
<feature type="transmembrane region" description="Helical" evidence="5">
    <location>
        <begin position="309"/>
        <end position="329"/>
    </location>
</feature>
<feature type="transmembrane region" description="Helical" evidence="5">
    <location>
        <begin position="470"/>
        <end position="499"/>
    </location>
</feature>
<evidence type="ECO:0000313" key="8">
    <source>
        <dbReference type="RefSeq" id="XP_013790107.1"/>
    </source>
</evidence>
<protein>
    <submittedName>
        <fullName evidence="8">Sulfate transporter-like</fullName>
    </submittedName>
</protein>
<dbReference type="NCBIfam" id="TIGR00815">
    <property type="entry name" value="sulP"/>
    <property type="match status" value="1"/>
</dbReference>
<dbReference type="Proteomes" id="UP000694941">
    <property type="component" value="Unplaced"/>
</dbReference>
<evidence type="ECO:0000256" key="2">
    <source>
        <dbReference type="ARBA" id="ARBA00022692"/>
    </source>
</evidence>
<keyword evidence="3 5" id="KW-1133">Transmembrane helix</keyword>
<dbReference type="GeneID" id="106473963"/>
<dbReference type="InterPro" id="IPR001902">
    <property type="entry name" value="SLC26A/SulP_fam"/>
</dbReference>
<keyword evidence="4 5" id="KW-0472">Membrane</keyword>
<organism evidence="7 8">
    <name type="scientific">Limulus polyphemus</name>
    <name type="common">Atlantic horseshoe crab</name>
    <dbReference type="NCBI Taxonomy" id="6850"/>
    <lineage>
        <taxon>Eukaryota</taxon>
        <taxon>Metazoa</taxon>
        <taxon>Ecdysozoa</taxon>
        <taxon>Arthropoda</taxon>
        <taxon>Chelicerata</taxon>
        <taxon>Merostomata</taxon>
        <taxon>Xiphosura</taxon>
        <taxon>Limulidae</taxon>
        <taxon>Limulus</taxon>
    </lineage>
</organism>
<feature type="transmembrane region" description="Helical" evidence="5">
    <location>
        <begin position="140"/>
        <end position="162"/>
    </location>
</feature>